<dbReference type="RefSeq" id="WP_244526313.1">
    <property type="nucleotide sequence ID" value="NZ_FQYO01000003.1"/>
</dbReference>
<proteinExistence type="inferred from homology"/>
<feature type="domain" description="NlpC/P60" evidence="5">
    <location>
        <begin position="168"/>
        <end position="292"/>
    </location>
</feature>
<comment type="similarity">
    <text evidence="1">Belongs to the peptidase C40 family.</text>
</comment>
<dbReference type="InterPro" id="IPR051794">
    <property type="entry name" value="PG_Endopeptidase_C40"/>
</dbReference>
<evidence type="ECO:0000313" key="7">
    <source>
        <dbReference type="Proteomes" id="UP000184292"/>
    </source>
</evidence>
<evidence type="ECO:0000256" key="2">
    <source>
        <dbReference type="ARBA" id="ARBA00022670"/>
    </source>
</evidence>
<dbReference type="Pfam" id="PF00877">
    <property type="entry name" value="NLPC_P60"/>
    <property type="match status" value="1"/>
</dbReference>
<dbReference type="InterPro" id="IPR038765">
    <property type="entry name" value="Papain-like_cys_pep_sf"/>
</dbReference>
<evidence type="ECO:0000256" key="3">
    <source>
        <dbReference type="ARBA" id="ARBA00022801"/>
    </source>
</evidence>
<dbReference type="InterPro" id="IPR000064">
    <property type="entry name" value="NLP_P60_dom"/>
</dbReference>
<dbReference type="GO" id="GO:0006508">
    <property type="term" value="P:proteolysis"/>
    <property type="evidence" value="ECO:0007669"/>
    <property type="project" value="UniProtKB-KW"/>
</dbReference>
<reference evidence="6 7" key="1">
    <citation type="submission" date="2016-11" db="EMBL/GenBank/DDBJ databases">
        <authorList>
            <person name="Jaros S."/>
            <person name="Januszkiewicz K."/>
            <person name="Wedrychowicz H."/>
        </authorList>
    </citation>
    <scope>NUCLEOTIDE SEQUENCE [LARGE SCALE GENOMIC DNA]</scope>
    <source>
        <strain evidence="6 7">DSM 100565</strain>
    </source>
</reference>
<dbReference type="Proteomes" id="UP000184292">
    <property type="component" value="Unassembled WGS sequence"/>
</dbReference>
<gene>
    <name evidence="6" type="ORF">SAMN05444417_1753</name>
</gene>
<keyword evidence="4" id="KW-0788">Thiol protease</keyword>
<protein>
    <submittedName>
        <fullName evidence="6">NlpC/P60 family protein</fullName>
    </submittedName>
</protein>
<evidence type="ECO:0000313" key="6">
    <source>
        <dbReference type="EMBL" id="SHI79530.1"/>
    </source>
</evidence>
<keyword evidence="3" id="KW-0378">Hydrolase</keyword>
<sequence>MTDPRLFPGTDRIVWEGWGGEAPGRTRIPGRRMGCTRTVAPLAARPGGPRERELVLHEGFVVLEARDGWCFGFAERCGYVGWMRAADLREDPLPPTHVVATRQSYAFDVPELKAGAVPEPVSFGTRLAVGARHEGGRWGEAARLRTEDDGIDPHRTVYLPAAHLRPLDVRPQDPVAVAELFLGTPYLWGGNSGFGIDCSGLVQGALLACGIACPGDADLQEESVGEVLPEGEPPRRGDLLFWKGHVALMADAETILHANATDMAVAFEDLDAACARIAAAGDGPVRTRRRLG</sequence>
<keyword evidence="7" id="KW-1185">Reference proteome</keyword>
<dbReference type="EMBL" id="FQYO01000003">
    <property type="protein sequence ID" value="SHI79530.1"/>
    <property type="molecule type" value="Genomic_DNA"/>
</dbReference>
<evidence type="ECO:0000256" key="4">
    <source>
        <dbReference type="ARBA" id="ARBA00022807"/>
    </source>
</evidence>
<dbReference type="STRING" id="1447782.SAMN05444417_1753"/>
<name>A0A1M6E2C8_9RHOB</name>
<dbReference type="GO" id="GO:0008234">
    <property type="term" value="F:cysteine-type peptidase activity"/>
    <property type="evidence" value="ECO:0007669"/>
    <property type="project" value="UniProtKB-KW"/>
</dbReference>
<dbReference type="InterPro" id="IPR041382">
    <property type="entry name" value="SH3_16"/>
</dbReference>
<evidence type="ECO:0000259" key="5">
    <source>
        <dbReference type="PROSITE" id="PS51935"/>
    </source>
</evidence>
<dbReference type="Pfam" id="PF18348">
    <property type="entry name" value="SH3_16"/>
    <property type="match status" value="1"/>
</dbReference>
<dbReference type="PANTHER" id="PTHR47359">
    <property type="entry name" value="PEPTIDOGLYCAN DL-ENDOPEPTIDASE CWLO"/>
    <property type="match status" value="1"/>
</dbReference>
<dbReference type="AlphaFoldDB" id="A0A1M6E2C8"/>
<dbReference type="SUPFAM" id="SSF54001">
    <property type="entry name" value="Cysteine proteinases"/>
    <property type="match status" value="1"/>
</dbReference>
<evidence type="ECO:0000256" key="1">
    <source>
        <dbReference type="ARBA" id="ARBA00007074"/>
    </source>
</evidence>
<dbReference type="Gene3D" id="3.90.1720.10">
    <property type="entry name" value="endopeptidase domain like (from Nostoc punctiforme)"/>
    <property type="match status" value="1"/>
</dbReference>
<dbReference type="PROSITE" id="PS51935">
    <property type="entry name" value="NLPC_P60"/>
    <property type="match status" value="1"/>
</dbReference>
<organism evidence="6 7">
    <name type="scientific">Wenxinia saemankumensis</name>
    <dbReference type="NCBI Taxonomy" id="1447782"/>
    <lineage>
        <taxon>Bacteria</taxon>
        <taxon>Pseudomonadati</taxon>
        <taxon>Pseudomonadota</taxon>
        <taxon>Alphaproteobacteria</taxon>
        <taxon>Rhodobacterales</taxon>
        <taxon>Roseobacteraceae</taxon>
        <taxon>Wenxinia</taxon>
    </lineage>
</organism>
<dbReference type="PANTHER" id="PTHR47359:SF3">
    <property type="entry name" value="NLP_P60 DOMAIN-CONTAINING PROTEIN-RELATED"/>
    <property type="match status" value="1"/>
</dbReference>
<keyword evidence="2" id="KW-0645">Protease</keyword>
<accession>A0A1M6E2C8</accession>